<dbReference type="AlphaFoldDB" id="A0A1I5U1M6"/>
<comment type="catalytic activity">
    <reaction evidence="2">
        <text>cytidine(34) in elongator tRNA(Met) + acetate + ATP = N(4)-acetylcytidine(34) in elongator tRNA(Met) + AMP + diphosphate</text>
        <dbReference type="Rhea" id="RHEA:58144"/>
        <dbReference type="Rhea" id="RHEA-COMP:10693"/>
        <dbReference type="Rhea" id="RHEA-COMP:10694"/>
        <dbReference type="ChEBI" id="CHEBI:30089"/>
        <dbReference type="ChEBI" id="CHEBI:30616"/>
        <dbReference type="ChEBI" id="CHEBI:33019"/>
        <dbReference type="ChEBI" id="CHEBI:74900"/>
        <dbReference type="ChEBI" id="CHEBI:82748"/>
        <dbReference type="ChEBI" id="CHEBI:456215"/>
    </reaction>
</comment>
<accession>A0A1I5U1M6</accession>
<dbReference type="GO" id="GO:0006400">
    <property type="term" value="P:tRNA modification"/>
    <property type="evidence" value="ECO:0007669"/>
    <property type="project" value="UniProtKB-UniRule"/>
</dbReference>
<comment type="function">
    <text evidence="2">Catalyzes the formation of N(4)-acetylcytidine (ac(4)C) at the wobble position of elongator tRNA(Met), using acetate and ATP as substrates. First activates an acetate ion to form acetyladenylate (Ac-AMP) and then transfers the acetyl group to tRNA to form ac(4)C34.</text>
</comment>
<name>A0A1I5U1M6_9FIRM</name>
<dbReference type="EMBL" id="FOXO01000011">
    <property type="protein sequence ID" value="SFP89183.1"/>
    <property type="molecule type" value="Genomic_DNA"/>
</dbReference>
<dbReference type="HAMAP" id="MF_01539">
    <property type="entry name" value="TmcAL"/>
    <property type="match status" value="1"/>
</dbReference>
<feature type="binding site" evidence="2">
    <location>
        <position position="170"/>
    </location>
    <ligand>
        <name>ATP</name>
        <dbReference type="ChEBI" id="CHEBI:30616"/>
    </ligand>
</feature>
<dbReference type="EC" id="6.3.4.-" evidence="2"/>
<evidence type="ECO:0000256" key="2">
    <source>
        <dbReference type="HAMAP-Rule" id="MF_01539"/>
    </source>
</evidence>
<keyword evidence="4" id="KW-1185">Reference proteome</keyword>
<comment type="similarity">
    <text evidence="2">Belongs to the TmcAL family.</text>
</comment>
<keyword evidence="3" id="KW-0808">Transferase</keyword>
<dbReference type="GO" id="GO:0005524">
    <property type="term" value="F:ATP binding"/>
    <property type="evidence" value="ECO:0007669"/>
    <property type="project" value="UniProtKB-KW"/>
</dbReference>
<protein>
    <recommendedName>
        <fullName evidence="2">tRNA(Met) cytidine acetate ligase</fullName>
        <ecNumber evidence="2">6.3.4.-</ecNumber>
    </recommendedName>
</protein>
<dbReference type="SUPFAM" id="SSF52374">
    <property type="entry name" value="Nucleotidylyl transferase"/>
    <property type="match status" value="1"/>
</dbReference>
<dbReference type="GO" id="GO:0000049">
    <property type="term" value="F:tRNA binding"/>
    <property type="evidence" value="ECO:0007669"/>
    <property type="project" value="UniProtKB-KW"/>
</dbReference>
<keyword evidence="2" id="KW-0067">ATP-binding</keyword>
<dbReference type="RefSeq" id="WP_074887161.1">
    <property type="nucleotide sequence ID" value="NZ_FOXO01000011.1"/>
</dbReference>
<sequence length="411" mass="46368">MKTIGIIAEFNPFHKGHEYLIKKCKEKLNADYCVVVMSGDYVERGAPAIISKFDRARMALSCGADIVFELPVYYSLGSAEYFASGAISLLDRLGVVDYLCFGSENPDIESLNSIAEILSDEPQSYKDALGKYLKMGDSYPVSRKKALNDYFTLEKSDISSAYVDILESPNNILAVEYLKAIRRIKSKITPFTIKREGADYHSEGIEEISSAQGIRNMIFSNSETEKSLIKAQLPSASAAFFTEYAGKYLDSNDFSDFLYYKLISDKNSGYTKYLDVNNDLSNRILGVLESYTNFDSFCNSLKTRNLTYTRISRCLLHILLNITQENMDSYKLDGFTCYGRILGSQKESSALLSMIQKKGTLPILHRLKDAKEFLSPLEFALFEETLSATTIYNRVAQNNIKSEYRLKPVIL</sequence>
<dbReference type="Pfam" id="PF05636">
    <property type="entry name" value="HIGH_NTase1"/>
    <property type="match status" value="1"/>
</dbReference>
<feature type="binding site" evidence="2">
    <location>
        <position position="195"/>
    </location>
    <ligand>
        <name>ATP</name>
        <dbReference type="ChEBI" id="CHEBI:30616"/>
    </ligand>
</feature>
<keyword evidence="2" id="KW-0963">Cytoplasm</keyword>
<reference evidence="4" key="1">
    <citation type="submission" date="2016-10" db="EMBL/GenBank/DDBJ databases">
        <authorList>
            <person name="Varghese N."/>
            <person name="Submissions S."/>
        </authorList>
    </citation>
    <scope>NUCLEOTIDE SEQUENCE [LARGE SCALE GENOMIC DNA]</scope>
    <source>
        <strain evidence="4">P18</strain>
    </source>
</reference>
<dbReference type="PANTHER" id="PTHR37825">
    <property type="entry name" value="TRNA(MET) CYTIDINE ACETATE LIGASE"/>
    <property type="match status" value="1"/>
</dbReference>
<feature type="binding site" evidence="2">
    <location>
        <begin position="7"/>
        <end position="20"/>
    </location>
    <ligand>
        <name>ATP</name>
        <dbReference type="ChEBI" id="CHEBI:30616"/>
    </ligand>
</feature>
<keyword evidence="2" id="KW-0547">Nucleotide-binding</keyword>
<comment type="subcellular location">
    <subcellularLocation>
        <location evidence="2">Cytoplasm</location>
    </subcellularLocation>
</comment>
<keyword evidence="2" id="KW-0820">tRNA-binding</keyword>
<evidence type="ECO:0000313" key="4">
    <source>
        <dbReference type="Proteomes" id="UP000182624"/>
    </source>
</evidence>
<comment type="caution">
    <text evidence="2">Lacks conserved residue(s) required for the propagation of feature annotation.</text>
</comment>
<keyword evidence="1 2" id="KW-0819">tRNA processing</keyword>
<dbReference type="NCBIfam" id="NF010191">
    <property type="entry name" value="PRK13670.1"/>
    <property type="match status" value="1"/>
</dbReference>
<dbReference type="InterPro" id="IPR014729">
    <property type="entry name" value="Rossmann-like_a/b/a_fold"/>
</dbReference>
<keyword evidence="2" id="KW-0436">Ligase</keyword>
<dbReference type="InterPro" id="IPR008513">
    <property type="entry name" value="tRNA(Met)_cyd_acetate_ligase"/>
</dbReference>
<gene>
    <name evidence="2" type="primary">tmcAL</name>
    <name evidence="3" type="ORF">SAMN04487928_1116</name>
</gene>
<evidence type="ECO:0000256" key="1">
    <source>
        <dbReference type="ARBA" id="ARBA00022694"/>
    </source>
</evidence>
<dbReference type="OrthoDB" id="9769796at2"/>
<dbReference type="GO" id="GO:0005737">
    <property type="term" value="C:cytoplasm"/>
    <property type="evidence" value="ECO:0007669"/>
    <property type="project" value="UniProtKB-SubCell"/>
</dbReference>
<dbReference type="PANTHER" id="PTHR37825:SF1">
    <property type="entry name" value="TRNA(MET) CYTIDINE ACETATE LIGASE"/>
    <property type="match status" value="1"/>
</dbReference>
<proteinExistence type="inferred from homology"/>
<dbReference type="Gene3D" id="3.40.50.620">
    <property type="entry name" value="HUPs"/>
    <property type="match status" value="1"/>
</dbReference>
<dbReference type="GO" id="GO:0016740">
    <property type="term" value="F:transferase activity"/>
    <property type="evidence" value="ECO:0007669"/>
    <property type="project" value="UniProtKB-KW"/>
</dbReference>
<dbReference type="GO" id="GO:0016879">
    <property type="term" value="F:ligase activity, forming carbon-nitrogen bonds"/>
    <property type="evidence" value="ECO:0007669"/>
    <property type="project" value="UniProtKB-UniRule"/>
</dbReference>
<keyword evidence="2" id="KW-0694">RNA-binding</keyword>
<organism evidence="3 4">
    <name type="scientific">Butyrivibrio proteoclasticus</name>
    <dbReference type="NCBI Taxonomy" id="43305"/>
    <lineage>
        <taxon>Bacteria</taxon>
        <taxon>Bacillati</taxon>
        <taxon>Bacillota</taxon>
        <taxon>Clostridia</taxon>
        <taxon>Lachnospirales</taxon>
        <taxon>Lachnospiraceae</taxon>
        <taxon>Butyrivibrio</taxon>
    </lineage>
</organism>
<dbReference type="Proteomes" id="UP000182624">
    <property type="component" value="Unassembled WGS sequence"/>
</dbReference>
<feature type="binding site" evidence="2">
    <location>
        <position position="102"/>
    </location>
    <ligand>
        <name>ATP</name>
        <dbReference type="ChEBI" id="CHEBI:30616"/>
    </ligand>
</feature>
<evidence type="ECO:0000313" key="3">
    <source>
        <dbReference type="EMBL" id="SFP89183.1"/>
    </source>
</evidence>